<keyword evidence="3" id="KW-1185">Reference proteome</keyword>
<sequence length="80" mass="9011">MAQAAKKAKVQESILAVLGRKPHKSRKKPQNPFEPAPLTAPPRPKPLSLAKRMENPIVRVDVQTGEVLVSRIREHWAKEE</sequence>
<comment type="caution">
    <text evidence="2">The sequence shown here is derived from an EMBL/GenBank/DDBJ whole genome shotgun (WGS) entry which is preliminary data.</text>
</comment>
<evidence type="ECO:0000313" key="2">
    <source>
        <dbReference type="EMBL" id="TYO95142.1"/>
    </source>
</evidence>
<protein>
    <submittedName>
        <fullName evidence="2">Uncharacterized protein</fullName>
    </submittedName>
</protein>
<dbReference type="AlphaFoldDB" id="A0A5S4ZR00"/>
<reference evidence="2 3" key="1">
    <citation type="submission" date="2019-07" db="EMBL/GenBank/DDBJ databases">
        <title>Genomic Encyclopedia of Type Strains, Phase I: the one thousand microbial genomes (KMG-I) project.</title>
        <authorList>
            <person name="Kyrpides N."/>
        </authorList>
    </citation>
    <scope>NUCLEOTIDE SEQUENCE [LARGE SCALE GENOMIC DNA]</scope>
    <source>
        <strain evidence="2 3">DSM 6562</strain>
    </source>
</reference>
<feature type="region of interest" description="Disordered" evidence="1">
    <location>
        <begin position="1"/>
        <end position="48"/>
    </location>
</feature>
<proteinExistence type="predicted"/>
<evidence type="ECO:0000256" key="1">
    <source>
        <dbReference type="SAM" id="MobiDB-lite"/>
    </source>
</evidence>
<gene>
    <name evidence="2" type="ORF">LX24_01871</name>
</gene>
<evidence type="ECO:0000313" key="3">
    <source>
        <dbReference type="Proteomes" id="UP000323166"/>
    </source>
</evidence>
<name>A0A5S4ZR00_9FIRM</name>
<dbReference type="EMBL" id="VNHM01000009">
    <property type="protein sequence ID" value="TYO95142.1"/>
    <property type="molecule type" value="Genomic_DNA"/>
</dbReference>
<feature type="compositionally biased region" description="Pro residues" evidence="1">
    <location>
        <begin position="32"/>
        <end position="45"/>
    </location>
</feature>
<feature type="compositionally biased region" description="Basic residues" evidence="1">
    <location>
        <begin position="20"/>
        <end position="29"/>
    </location>
</feature>
<dbReference type="RefSeq" id="WP_207706578.1">
    <property type="nucleotide sequence ID" value="NZ_VNHM01000009.1"/>
</dbReference>
<dbReference type="Proteomes" id="UP000323166">
    <property type="component" value="Unassembled WGS sequence"/>
</dbReference>
<accession>A0A5S4ZR00</accession>
<organism evidence="2 3">
    <name type="scientific">Desulfallas thermosapovorans DSM 6562</name>
    <dbReference type="NCBI Taxonomy" id="1121431"/>
    <lineage>
        <taxon>Bacteria</taxon>
        <taxon>Bacillati</taxon>
        <taxon>Bacillota</taxon>
        <taxon>Clostridia</taxon>
        <taxon>Eubacteriales</taxon>
        <taxon>Desulfallaceae</taxon>
        <taxon>Desulfallas</taxon>
    </lineage>
</organism>